<gene>
    <name evidence="2" type="ORF">E6K73_01390</name>
</gene>
<comment type="caution">
    <text evidence="2">The sequence shown here is derived from an EMBL/GenBank/DDBJ whole genome shotgun (WGS) entry which is preliminary data.</text>
</comment>
<keyword evidence="1" id="KW-0732">Signal</keyword>
<name>A0A538SPU9_UNCEI</name>
<dbReference type="Proteomes" id="UP000320184">
    <property type="component" value="Unassembled WGS sequence"/>
</dbReference>
<evidence type="ECO:0000256" key="1">
    <source>
        <dbReference type="SAM" id="SignalP"/>
    </source>
</evidence>
<evidence type="ECO:0000313" key="2">
    <source>
        <dbReference type="EMBL" id="TMQ53390.1"/>
    </source>
</evidence>
<proteinExistence type="predicted"/>
<evidence type="ECO:0008006" key="4">
    <source>
        <dbReference type="Google" id="ProtNLM"/>
    </source>
</evidence>
<feature type="signal peptide" evidence="1">
    <location>
        <begin position="1"/>
        <end position="26"/>
    </location>
</feature>
<sequence length="118" mass="13111">MRRARGMVLMAVAMSIGLAAVATAHAGPGRGAATATPRIERREARLHARIARGLRSGRLTRLEARRLSLRLRRIGAMERRAKADGVVTPRERLMLTRALDRESRAINRLERNGRIGRA</sequence>
<dbReference type="EMBL" id="VBOT01000018">
    <property type="protein sequence ID" value="TMQ53390.1"/>
    <property type="molecule type" value="Genomic_DNA"/>
</dbReference>
<organism evidence="2 3">
    <name type="scientific">Eiseniibacteriota bacterium</name>
    <dbReference type="NCBI Taxonomy" id="2212470"/>
    <lineage>
        <taxon>Bacteria</taxon>
        <taxon>Candidatus Eiseniibacteriota</taxon>
    </lineage>
</organism>
<reference evidence="2 3" key="1">
    <citation type="journal article" date="2019" name="Nat. Microbiol.">
        <title>Mediterranean grassland soil C-N compound turnover is dependent on rainfall and depth, and is mediated by genomically divergent microorganisms.</title>
        <authorList>
            <person name="Diamond S."/>
            <person name="Andeer P.F."/>
            <person name="Li Z."/>
            <person name="Crits-Christoph A."/>
            <person name="Burstein D."/>
            <person name="Anantharaman K."/>
            <person name="Lane K.R."/>
            <person name="Thomas B.C."/>
            <person name="Pan C."/>
            <person name="Northen T.R."/>
            <person name="Banfield J.F."/>
        </authorList>
    </citation>
    <scope>NUCLEOTIDE SEQUENCE [LARGE SCALE GENOMIC DNA]</scope>
    <source>
        <strain evidence="2">WS_3</strain>
    </source>
</reference>
<feature type="chain" id="PRO_5021911126" description="Periplasmic heavy metal sensor" evidence="1">
    <location>
        <begin position="27"/>
        <end position="118"/>
    </location>
</feature>
<protein>
    <recommendedName>
        <fullName evidence="4">Periplasmic heavy metal sensor</fullName>
    </recommendedName>
</protein>
<accession>A0A538SPU9</accession>
<dbReference type="AlphaFoldDB" id="A0A538SPU9"/>
<evidence type="ECO:0000313" key="3">
    <source>
        <dbReference type="Proteomes" id="UP000320184"/>
    </source>
</evidence>